<proteinExistence type="predicted"/>
<gene>
    <name evidence="1" type="ORF">HINF_LOCUS15984</name>
    <name evidence="2" type="ORF">HINF_LOCUS62219</name>
</gene>
<dbReference type="Proteomes" id="UP001642409">
    <property type="component" value="Unassembled WGS sequence"/>
</dbReference>
<evidence type="ECO:0000313" key="3">
    <source>
        <dbReference type="Proteomes" id="UP001642409"/>
    </source>
</evidence>
<keyword evidence="3" id="KW-1185">Reference proteome</keyword>
<dbReference type="InterPro" id="IPR032675">
    <property type="entry name" value="LRR_dom_sf"/>
</dbReference>
<dbReference type="Gene3D" id="3.80.10.10">
    <property type="entry name" value="Ribonuclease Inhibitor"/>
    <property type="match status" value="1"/>
</dbReference>
<protein>
    <submittedName>
        <fullName evidence="1">Leucine-rich repeat domain superfamily</fullName>
    </submittedName>
    <submittedName>
        <fullName evidence="2">Leucine-rich_repeat domain superfamily</fullName>
    </submittedName>
</protein>
<organism evidence="1">
    <name type="scientific">Hexamita inflata</name>
    <dbReference type="NCBI Taxonomy" id="28002"/>
    <lineage>
        <taxon>Eukaryota</taxon>
        <taxon>Metamonada</taxon>
        <taxon>Diplomonadida</taxon>
        <taxon>Hexamitidae</taxon>
        <taxon>Hexamitinae</taxon>
        <taxon>Hexamita</taxon>
    </lineage>
</organism>
<evidence type="ECO:0000313" key="1">
    <source>
        <dbReference type="EMBL" id="CAI9928339.1"/>
    </source>
</evidence>
<dbReference type="SUPFAM" id="SSF52058">
    <property type="entry name" value="L domain-like"/>
    <property type="match status" value="1"/>
</dbReference>
<accession>A0AA86P0U0</accession>
<comment type="caution">
    <text evidence="1">The sequence shown here is derived from an EMBL/GenBank/DDBJ whole genome shotgun (WGS) entry which is preliminary data.</text>
</comment>
<evidence type="ECO:0000313" key="2">
    <source>
        <dbReference type="EMBL" id="CAL6084469.1"/>
    </source>
</evidence>
<sequence length="196" mass="22538">MQQEAQTDYLNLKYQSLTKLDLKITKLVAESCSIEQLFQSETIQHLELRNCRISPDSDLVLNQCANLNLNYNKITDIQIQAPLTELSVECNLFSSANFLKPDYASQISIRSQPVVQLRCKYRTAKVPQIAVRIEFKRLQRVKHRGVDRVTKLTGSGRFRELLHGLHHVAAHKITNTLVRVQKQHQGRNMFVASQLN</sequence>
<dbReference type="EMBL" id="CATOUU010000391">
    <property type="protein sequence ID" value="CAI9928339.1"/>
    <property type="molecule type" value="Genomic_DNA"/>
</dbReference>
<reference evidence="2 3" key="2">
    <citation type="submission" date="2024-07" db="EMBL/GenBank/DDBJ databases">
        <authorList>
            <person name="Akdeniz Z."/>
        </authorList>
    </citation>
    <scope>NUCLEOTIDE SEQUENCE [LARGE SCALE GENOMIC DNA]</scope>
</reference>
<dbReference type="AlphaFoldDB" id="A0AA86P0U0"/>
<reference evidence="1" key="1">
    <citation type="submission" date="2023-06" db="EMBL/GenBank/DDBJ databases">
        <authorList>
            <person name="Kurt Z."/>
        </authorList>
    </citation>
    <scope>NUCLEOTIDE SEQUENCE</scope>
</reference>
<dbReference type="EMBL" id="CAXDID020000379">
    <property type="protein sequence ID" value="CAL6084469.1"/>
    <property type="molecule type" value="Genomic_DNA"/>
</dbReference>
<name>A0AA86P0U0_9EUKA</name>